<evidence type="ECO:0000313" key="2">
    <source>
        <dbReference type="Proteomes" id="UP000192743"/>
    </source>
</evidence>
<dbReference type="AlphaFoldDB" id="A0A9W3X772"/>
<accession>A0A9W3X772</accession>
<dbReference type="RefSeq" id="WP_069355039.1">
    <property type="nucleotide sequence ID" value="NZ_CP015250.1"/>
</dbReference>
<dbReference type="REBASE" id="156238">
    <property type="entry name" value="Bth18247McrBCP"/>
</dbReference>
<proteinExistence type="predicted"/>
<dbReference type="Pfam" id="PF10117">
    <property type="entry name" value="McrBC"/>
    <property type="match status" value="1"/>
</dbReference>
<dbReference type="EMBL" id="CP015250">
    <property type="protein sequence ID" value="AOM09410.1"/>
    <property type="molecule type" value="Genomic_DNA"/>
</dbReference>
<reference evidence="1 2" key="1">
    <citation type="submission" date="2016-02" db="EMBL/GenBank/DDBJ databases">
        <title>Comparative analysis of three nematocidal Bacillus thuringiensis strains.</title>
        <authorList>
            <person name="Hollensteiner J."/>
            <person name="Kloesener M."/>
            <person name="Bunk B."/>
            <person name="Sproeer C."/>
            <person name="Rosenstiel P."/>
            <person name="Schulte-Iserlohe R."/>
            <person name="Schulenburg H."/>
            <person name="Liesegang H."/>
        </authorList>
    </citation>
    <scope>NUCLEOTIDE SEQUENCE [LARGE SCALE GENOMIC DNA]</scope>
    <source>
        <strain evidence="1 2">Bt18247</strain>
    </source>
</reference>
<protein>
    <submittedName>
        <fullName evidence="1">5-methylcytosine-specific restriction enzyme subunit McrC</fullName>
    </submittedName>
</protein>
<organism evidence="1 2">
    <name type="scientific">Bacillus thuringiensis Bt18247</name>
    <dbReference type="NCBI Taxonomy" id="1423143"/>
    <lineage>
        <taxon>Bacteria</taxon>
        <taxon>Bacillati</taxon>
        <taxon>Bacillota</taxon>
        <taxon>Bacilli</taxon>
        <taxon>Bacillales</taxon>
        <taxon>Bacillaceae</taxon>
        <taxon>Bacillus</taxon>
        <taxon>Bacillus cereus group</taxon>
    </lineage>
</organism>
<sequence>MKHITTYEVAGKILIKEDCSQCLTEKEARELEQYIGSSKLDKKCIKWGRNSVTFINYVGYIQLTTVSIEILPKTQINSSNKEVEESRKMLVQMLYRTGSLKINVNDMSMNQMYKHNLLEMFGALFALKLEKELMKGLYMQYVQLEENLPVVKGNILFQKQIQNQANRVNRVHCQYEEFSAENQLNYILKSAIEKLMSNIKQLDTLKKLKRCFDYFDELAFSTITKVDFSKIHFNRLNKRFEPSFILARMILENMFSISSSGKDKSFSILFRMDELFEKYIANLLDTCIEHRVMSQHKKYKLMINEFNDREVYPLKPDIVVLHNDSEKLIIDTKWKFINGSKNRHGVKREDLFQMYAYLTRYEKVSTVILLYPHQQAIVKQSSEVLESWYLEETVEIQQKQKIRVYSINLSSERRVIQDLQRIIEENLTKLL</sequence>
<name>A0A9W3X772_BACTU</name>
<evidence type="ECO:0000313" key="1">
    <source>
        <dbReference type="EMBL" id="AOM09410.1"/>
    </source>
</evidence>
<dbReference type="Proteomes" id="UP000192743">
    <property type="component" value="Chromosome"/>
</dbReference>
<dbReference type="InterPro" id="IPR019292">
    <property type="entry name" value="McrC"/>
</dbReference>
<dbReference type="PANTHER" id="PTHR38733">
    <property type="entry name" value="PROTEIN MCRC"/>
    <property type="match status" value="1"/>
</dbReference>
<gene>
    <name evidence="1" type="ORF">BTI247_09990</name>
</gene>
<dbReference type="PANTHER" id="PTHR38733:SF1">
    <property type="entry name" value="TYPE IV METHYL-DIRECTED RESTRICTION ENZYME ECOKMCRBC"/>
    <property type="match status" value="1"/>
</dbReference>